<dbReference type="Gene3D" id="3.90.70.10">
    <property type="entry name" value="Cysteine proteinases"/>
    <property type="match status" value="1"/>
</dbReference>
<dbReference type="InterPro" id="IPR038765">
    <property type="entry name" value="Papain-like_cys_pep_sf"/>
</dbReference>
<evidence type="ECO:0000313" key="10">
    <source>
        <dbReference type="Proteomes" id="UP000265427"/>
    </source>
</evidence>
<dbReference type="InterPro" id="IPR028889">
    <property type="entry name" value="USP"/>
</dbReference>
<evidence type="ECO:0000256" key="6">
    <source>
        <dbReference type="ARBA" id="ARBA00022801"/>
    </source>
</evidence>
<dbReference type="VEuPathDB" id="FungiDB:H257_12923"/>
<dbReference type="GO" id="GO:0005634">
    <property type="term" value="C:nucleus"/>
    <property type="evidence" value="ECO:0007669"/>
    <property type="project" value="TreeGrafter"/>
</dbReference>
<dbReference type="GO" id="GO:0006508">
    <property type="term" value="P:proteolysis"/>
    <property type="evidence" value="ECO:0007669"/>
    <property type="project" value="UniProtKB-KW"/>
</dbReference>
<evidence type="ECO:0000259" key="8">
    <source>
        <dbReference type="PROSITE" id="PS50235"/>
    </source>
</evidence>
<dbReference type="Proteomes" id="UP000265427">
    <property type="component" value="Unassembled WGS sequence"/>
</dbReference>
<comment type="catalytic activity">
    <reaction evidence="1">
        <text>Thiol-dependent hydrolysis of ester, thioester, amide, peptide and isopeptide bonds formed by the C-terminal Gly of ubiquitin (a 76-residue protein attached to proteins as an intracellular targeting signal).</text>
        <dbReference type="EC" id="3.4.19.12"/>
    </reaction>
</comment>
<gene>
    <name evidence="9" type="ORF">DYB36_013858</name>
</gene>
<dbReference type="InterPro" id="IPR050164">
    <property type="entry name" value="Peptidase_C19"/>
</dbReference>
<dbReference type="GO" id="GO:0005829">
    <property type="term" value="C:cytosol"/>
    <property type="evidence" value="ECO:0007669"/>
    <property type="project" value="TreeGrafter"/>
</dbReference>
<keyword evidence="6" id="KW-0378">Hydrolase</keyword>
<organism evidence="9 10">
    <name type="scientific">Aphanomyces astaci</name>
    <name type="common">Crayfish plague agent</name>
    <dbReference type="NCBI Taxonomy" id="112090"/>
    <lineage>
        <taxon>Eukaryota</taxon>
        <taxon>Sar</taxon>
        <taxon>Stramenopiles</taxon>
        <taxon>Oomycota</taxon>
        <taxon>Saprolegniomycetes</taxon>
        <taxon>Saprolegniales</taxon>
        <taxon>Verrucalvaceae</taxon>
        <taxon>Aphanomyces</taxon>
    </lineage>
</organism>
<proteinExistence type="inferred from homology"/>
<dbReference type="GO" id="GO:0016579">
    <property type="term" value="P:protein deubiquitination"/>
    <property type="evidence" value="ECO:0007669"/>
    <property type="project" value="InterPro"/>
</dbReference>
<dbReference type="AlphaFoldDB" id="A0A397AM74"/>
<evidence type="ECO:0000256" key="4">
    <source>
        <dbReference type="ARBA" id="ARBA00022670"/>
    </source>
</evidence>
<evidence type="ECO:0000256" key="7">
    <source>
        <dbReference type="ARBA" id="ARBA00022807"/>
    </source>
</evidence>
<comment type="similarity">
    <text evidence="2">Belongs to the peptidase C19 family.</text>
</comment>
<comment type="caution">
    <text evidence="9">The sequence shown here is derived from an EMBL/GenBank/DDBJ whole genome shotgun (WGS) entry which is preliminary data.</text>
</comment>
<keyword evidence="4" id="KW-0645">Protease</keyword>
<dbReference type="PROSITE" id="PS50235">
    <property type="entry name" value="USP_3"/>
    <property type="match status" value="1"/>
</dbReference>
<dbReference type="InterPro" id="IPR001394">
    <property type="entry name" value="Peptidase_C19_UCH"/>
</dbReference>
<feature type="domain" description="USP" evidence="8">
    <location>
        <begin position="1"/>
        <end position="189"/>
    </location>
</feature>
<reference evidence="9 10" key="1">
    <citation type="submission" date="2018-08" db="EMBL/GenBank/DDBJ databases">
        <title>Aphanomyces genome sequencing and annotation.</title>
        <authorList>
            <person name="Minardi D."/>
            <person name="Oidtmann B."/>
            <person name="Van Der Giezen M."/>
            <person name="Studholme D.J."/>
        </authorList>
    </citation>
    <scope>NUCLEOTIDE SEQUENCE [LARGE SCALE GENOMIC DNA]</scope>
    <source>
        <strain evidence="9 10">Kv</strain>
    </source>
</reference>
<dbReference type="InterPro" id="IPR018200">
    <property type="entry name" value="USP_CS"/>
</dbReference>
<keyword evidence="7" id="KW-0788">Thiol protease</keyword>
<evidence type="ECO:0000256" key="1">
    <source>
        <dbReference type="ARBA" id="ARBA00000707"/>
    </source>
</evidence>
<keyword evidence="5" id="KW-0833">Ubl conjugation pathway</keyword>
<evidence type="ECO:0000256" key="2">
    <source>
        <dbReference type="ARBA" id="ARBA00009085"/>
    </source>
</evidence>
<dbReference type="GO" id="GO:0004843">
    <property type="term" value="F:cysteine-type deubiquitinase activity"/>
    <property type="evidence" value="ECO:0007669"/>
    <property type="project" value="UniProtKB-EC"/>
</dbReference>
<accession>A0A397AM74</accession>
<dbReference type="PANTHER" id="PTHR24006:SF888">
    <property type="entry name" value="UBIQUITIN CARBOXYL-TERMINAL HYDROLASE 30"/>
    <property type="match status" value="1"/>
</dbReference>
<name>A0A397AM74_APHAT</name>
<evidence type="ECO:0000313" key="9">
    <source>
        <dbReference type="EMBL" id="RHY06541.1"/>
    </source>
</evidence>
<dbReference type="PROSITE" id="PS00973">
    <property type="entry name" value="USP_2"/>
    <property type="match status" value="1"/>
</dbReference>
<evidence type="ECO:0000256" key="3">
    <source>
        <dbReference type="ARBA" id="ARBA00012759"/>
    </source>
</evidence>
<dbReference type="PANTHER" id="PTHR24006">
    <property type="entry name" value="UBIQUITIN CARBOXYL-TERMINAL HYDROLASE"/>
    <property type="match status" value="1"/>
</dbReference>
<sequence>MKHTPVDGLIPALFEGKVTSFVSCVHVECTSSRHESFYDLQLDVKGCVNLDASFEKFVQVETLDGDNQYDAANGFEYDPLRDGMVKVHDRFEFPKQLNLAAYMDSTASPDSTQYHLHSILVHSGDVHGGHYYVYIRPHGQDPANTLWFKYDDDLISAVDEGDVMESSFGSPLAGVTSFSSAYMLVRTLCVNNG</sequence>
<evidence type="ECO:0000256" key="5">
    <source>
        <dbReference type="ARBA" id="ARBA00022786"/>
    </source>
</evidence>
<dbReference type="Pfam" id="PF00443">
    <property type="entry name" value="UCH"/>
    <property type="match status" value="1"/>
</dbReference>
<protein>
    <recommendedName>
        <fullName evidence="3">ubiquitinyl hydrolase 1</fullName>
        <ecNumber evidence="3">3.4.19.12</ecNumber>
    </recommendedName>
</protein>
<dbReference type="EMBL" id="QUSZ01006216">
    <property type="protein sequence ID" value="RHY06541.1"/>
    <property type="molecule type" value="Genomic_DNA"/>
</dbReference>
<dbReference type="SUPFAM" id="SSF54001">
    <property type="entry name" value="Cysteine proteinases"/>
    <property type="match status" value="1"/>
</dbReference>
<dbReference type="EC" id="3.4.19.12" evidence="3"/>